<gene>
    <name evidence="1" type="ORF">CVLEPA_LOCUS585</name>
</gene>
<name>A0ABP0EVT7_CLALP</name>
<sequence length="80" mass="8671">MVEIELWLKYGELIIADMNQNYLLGGCTDAFPGNFCSLLVARSRCSGKLGCGCRKSCGFCGTTDTDSFPFLPDLGLPPLE</sequence>
<organism evidence="1 2">
    <name type="scientific">Clavelina lepadiformis</name>
    <name type="common">Light-bulb sea squirt</name>
    <name type="synonym">Ascidia lepadiformis</name>
    <dbReference type="NCBI Taxonomy" id="159417"/>
    <lineage>
        <taxon>Eukaryota</taxon>
        <taxon>Metazoa</taxon>
        <taxon>Chordata</taxon>
        <taxon>Tunicata</taxon>
        <taxon>Ascidiacea</taxon>
        <taxon>Aplousobranchia</taxon>
        <taxon>Clavelinidae</taxon>
        <taxon>Clavelina</taxon>
    </lineage>
</organism>
<evidence type="ECO:0000313" key="1">
    <source>
        <dbReference type="EMBL" id="CAK8671530.1"/>
    </source>
</evidence>
<dbReference type="EMBL" id="CAWYQH010000001">
    <property type="protein sequence ID" value="CAK8671530.1"/>
    <property type="molecule type" value="Genomic_DNA"/>
</dbReference>
<dbReference type="Proteomes" id="UP001642483">
    <property type="component" value="Unassembled WGS sequence"/>
</dbReference>
<evidence type="ECO:0000313" key="2">
    <source>
        <dbReference type="Proteomes" id="UP001642483"/>
    </source>
</evidence>
<reference evidence="1 2" key="1">
    <citation type="submission" date="2024-02" db="EMBL/GenBank/DDBJ databases">
        <authorList>
            <person name="Daric V."/>
            <person name="Darras S."/>
        </authorList>
    </citation>
    <scope>NUCLEOTIDE SEQUENCE [LARGE SCALE GENOMIC DNA]</scope>
</reference>
<keyword evidence="2" id="KW-1185">Reference proteome</keyword>
<protein>
    <submittedName>
        <fullName evidence="1">Uncharacterized protein</fullName>
    </submittedName>
</protein>
<comment type="caution">
    <text evidence="1">The sequence shown here is derived from an EMBL/GenBank/DDBJ whole genome shotgun (WGS) entry which is preliminary data.</text>
</comment>
<accession>A0ABP0EVT7</accession>
<proteinExistence type="predicted"/>